<dbReference type="RefSeq" id="WP_135436998.1">
    <property type="nucleotide sequence ID" value="NZ_SRKZ01000009.1"/>
</dbReference>
<evidence type="ECO:0000313" key="3">
    <source>
        <dbReference type="Proteomes" id="UP000298284"/>
    </source>
</evidence>
<gene>
    <name evidence="2" type="ORF">EU557_23750</name>
</gene>
<dbReference type="EMBL" id="SRKZ01000009">
    <property type="protein sequence ID" value="TGD77379.1"/>
    <property type="molecule type" value="Genomic_DNA"/>
</dbReference>
<sequence length="166" mass="18425">MYTTTQTATYTVTDVRKTFGNFEADLRMIARRTGKLTQTQVEEYCQDVLTWAEGYYLDRVDIVLTNSLGKVLQAARYTVNEAGSALSGDRAGGNDWPDVAGSSLNLVICPNATWQGLDATKKQALQEKMNINWGVSSIDTSYSHLQRSSAQGYASKGYELNKENFQ</sequence>
<dbReference type="Pfam" id="PF18138">
    <property type="entry name" value="bacHORMA_1"/>
    <property type="match status" value="1"/>
</dbReference>
<accession>A0A4Z0MCZ6</accession>
<dbReference type="InterPro" id="IPR041162">
    <property type="entry name" value="Bact_HORMA_1"/>
</dbReference>
<evidence type="ECO:0000259" key="1">
    <source>
        <dbReference type="Pfam" id="PF18138"/>
    </source>
</evidence>
<keyword evidence="3" id="KW-1185">Reference proteome</keyword>
<evidence type="ECO:0000313" key="2">
    <source>
        <dbReference type="EMBL" id="TGD77379.1"/>
    </source>
</evidence>
<comment type="caution">
    <text evidence="2">The sequence shown here is derived from an EMBL/GenBank/DDBJ whole genome shotgun (WGS) entry which is preliminary data.</text>
</comment>
<dbReference type="Proteomes" id="UP000298284">
    <property type="component" value="Unassembled WGS sequence"/>
</dbReference>
<protein>
    <recommendedName>
        <fullName evidence="1">Bacterial HORMA domain-containing protein</fullName>
    </recommendedName>
</protein>
<reference evidence="2 3" key="1">
    <citation type="submission" date="2019-04" db="EMBL/GenBank/DDBJ databases">
        <authorList>
            <person name="Feng G."/>
            <person name="Zhang J."/>
            <person name="Zhu H."/>
        </authorList>
    </citation>
    <scope>NUCLEOTIDE SEQUENCE [LARGE SCALE GENOMIC DNA]</scope>
    <source>
        <strain evidence="2 3">JCM 19491</strain>
    </source>
</reference>
<name>A0A4Z0MCZ6_9BACT</name>
<organism evidence="2 3">
    <name type="scientific">Hymenobacter wooponensis</name>
    <dbReference type="NCBI Taxonomy" id="1525360"/>
    <lineage>
        <taxon>Bacteria</taxon>
        <taxon>Pseudomonadati</taxon>
        <taxon>Bacteroidota</taxon>
        <taxon>Cytophagia</taxon>
        <taxon>Cytophagales</taxon>
        <taxon>Hymenobacteraceae</taxon>
        <taxon>Hymenobacter</taxon>
    </lineage>
</organism>
<feature type="domain" description="Bacterial HORMA" evidence="1">
    <location>
        <begin position="2"/>
        <end position="165"/>
    </location>
</feature>
<proteinExistence type="predicted"/>
<dbReference type="AlphaFoldDB" id="A0A4Z0MCZ6"/>
<dbReference type="OrthoDB" id="978703at2"/>